<protein>
    <submittedName>
        <fullName evidence="3">Relaxase/mobilization nuclease domain-containing protein</fullName>
    </submittedName>
</protein>
<sequence>MTKIATTRLMPLHVGKGRNISTAISDIIDYVENPQKTDFGKFIYGYECDTRLADAEFLLSKRQYANLTGRNQGADDVIAYHLRQAFKPGEVTPEEANQIGRELALKLTKGNHAFVVCTHVDKHHVHNHIIINSTTLDCQKKFRNFWGSTWAIRRMNDKLCLEHGLSIVENPKPSREHYGTWLGNKKQPSFQEQIRIAIDAALEEKPKDFEELLQKLETAGLEVNRERKHLRFRVPGQENYTRCDTLKGDYTEQAIKERIAGTRTVKPRHAFSKKTVSKVGLLVDIEVAIRSGKGPGYERWAKVFNLKQLSQAVLYLKEHGDMGYEDLLEKANATTTNFNTLSVQIKDLESKMNANAELQKQIVNYAKTRAVYVEYRKAGYSKKFRTEHEAEILLHQAAKNHFDELGIKKLPSVKSLREEYTDLLEQKRKAYSAYKQAKNDMKELHNVRANVEYLLEISSPPQPQRSTEKSRQ</sequence>
<proteinExistence type="predicted"/>
<keyword evidence="4" id="KW-1185">Reference proteome</keyword>
<dbReference type="InterPro" id="IPR005094">
    <property type="entry name" value="Endonuclease_MobA/VirD2"/>
</dbReference>
<evidence type="ECO:0000259" key="2">
    <source>
        <dbReference type="Pfam" id="PF03432"/>
    </source>
</evidence>
<accession>A0ABQ0AZ28</accession>
<dbReference type="EMBL" id="BAABXL010000001">
    <property type="protein sequence ID" value="GAA6269261.1"/>
    <property type="molecule type" value="Genomic_DNA"/>
</dbReference>
<organism evidence="3 4">
    <name type="scientific">Enterocloster alcoholdehydrogenati</name>
    <dbReference type="NCBI Taxonomy" id="2547410"/>
    <lineage>
        <taxon>Bacteria</taxon>
        <taxon>Bacillati</taxon>
        <taxon>Bacillota</taxon>
        <taxon>Clostridia</taxon>
        <taxon>Lachnospirales</taxon>
        <taxon>Lachnospiraceae</taxon>
        <taxon>Enterocloster</taxon>
    </lineage>
</organism>
<reference evidence="3 4" key="1">
    <citation type="submission" date="2024-04" db="EMBL/GenBank/DDBJ databases">
        <title>Defined microbial consortia suppress multidrug-resistant proinflammatory Enterobacteriaceae via ecological control.</title>
        <authorList>
            <person name="Furuichi M."/>
            <person name="Kawaguchi T."/>
            <person name="Pust M."/>
            <person name="Yasuma K."/>
            <person name="Plichta D."/>
            <person name="Hasegawa N."/>
            <person name="Ohya T."/>
            <person name="Bhattarai S."/>
            <person name="Sasajima S."/>
            <person name="Aoto Y."/>
            <person name="Tuganbaev T."/>
            <person name="Yaginuma M."/>
            <person name="Ueda M."/>
            <person name="Okahashi N."/>
            <person name="Amafuji K."/>
            <person name="Kiridooshi Y."/>
            <person name="Sugita K."/>
            <person name="Strazar M."/>
            <person name="Skelly A."/>
            <person name="Suda W."/>
            <person name="Hattori M."/>
            <person name="Nakamoto N."/>
            <person name="Caballero S."/>
            <person name="Norman J."/>
            <person name="Olle B."/>
            <person name="Tanoue T."/>
            <person name="Arita M."/>
            <person name="Bucci V."/>
            <person name="Atarashi K."/>
            <person name="Xavier R."/>
            <person name="Honda K."/>
        </authorList>
    </citation>
    <scope>NUCLEOTIDE SEQUENCE [LARGE SCALE GENOMIC DNA]</scope>
    <source>
        <strain evidence="4">f13</strain>
    </source>
</reference>
<feature type="domain" description="MobA/VirD2-like nuclease" evidence="2">
    <location>
        <begin position="30"/>
        <end position="165"/>
    </location>
</feature>
<keyword evidence="1" id="KW-0175">Coiled coil</keyword>
<feature type="coiled-coil region" evidence="1">
    <location>
        <begin position="413"/>
        <end position="444"/>
    </location>
</feature>
<dbReference type="Pfam" id="PF03432">
    <property type="entry name" value="Relaxase"/>
    <property type="match status" value="1"/>
</dbReference>
<comment type="caution">
    <text evidence="3">The sequence shown here is derived from an EMBL/GenBank/DDBJ whole genome shotgun (WGS) entry which is preliminary data.</text>
</comment>
<evidence type="ECO:0000313" key="4">
    <source>
        <dbReference type="Proteomes" id="UP001600894"/>
    </source>
</evidence>
<dbReference type="Proteomes" id="UP001600894">
    <property type="component" value="Unassembled WGS sequence"/>
</dbReference>
<evidence type="ECO:0000313" key="3">
    <source>
        <dbReference type="EMBL" id="GAA6269261.1"/>
    </source>
</evidence>
<evidence type="ECO:0000256" key="1">
    <source>
        <dbReference type="SAM" id="Coils"/>
    </source>
</evidence>
<name>A0ABQ0AZ28_9FIRM</name>
<gene>
    <name evidence="3" type="ORF">F130042H8_23210</name>
</gene>